<dbReference type="RefSeq" id="WP_154278447.1">
    <property type="nucleotide sequence ID" value="NZ_WKLJ01000060.1"/>
</dbReference>
<accession>A0A6G1ZL27</accession>
<protein>
    <submittedName>
        <fullName evidence="2">Oligosaccharide repeat unit polymerase</fullName>
    </submittedName>
</protein>
<feature type="transmembrane region" description="Helical" evidence="1">
    <location>
        <begin position="76"/>
        <end position="94"/>
    </location>
</feature>
<feature type="transmembrane region" description="Helical" evidence="1">
    <location>
        <begin position="386"/>
        <end position="405"/>
    </location>
</feature>
<feature type="transmembrane region" description="Helical" evidence="1">
    <location>
        <begin position="256"/>
        <end position="274"/>
    </location>
</feature>
<feature type="transmembrane region" description="Helical" evidence="1">
    <location>
        <begin position="174"/>
        <end position="195"/>
    </location>
</feature>
<sequence>MQDTVWEIMSPREWSYIAGTINAIVWILVFIYYRIKRSRWGLTHTILLLYSSIAVSSLHLFIYYPFSDQRFEEITILPYIYLFVMIMLPLYPIIKLESNLIYSIRKPRKTLFYLVCLSLIFLSFYHIDEIFENMINGIFMLFVDSDAGLLAYQKGVAKFTTDMSSGDLNKNVDYLSVLANLSRTIVPVFWLYYLSLEGKNKYIFILLTICTLLSPLNSVASGSRYGIVVFIVETTTVFLFMKNFLSQKKQITVKQISSIALVILIVPFFLVTISRNSGDLRNTLYGMERYFSESFINFNNHGLDAGGIRYGDRTMPLFKMLVGFDTAKNYPERIWKYRNMTIDESVFISYVGDFTLDFGPVFSFVLFLLIAIYFRNRLIVRNKELLFHQYILLYVLVKINLGFFLYLFADVFGNVQLLSLMMIYWIFKLDYQMYKRKSICCTSSIKIMTS</sequence>
<evidence type="ECO:0000256" key="1">
    <source>
        <dbReference type="SAM" id="Phobius"/>
    </source>
</evidence>
<feature type="transmembrane region" description="Helical" evidence="1">
    <location>
        <begin position="354"/>
        <end position="374"/>
    </location>
</feature>
<keyword evidence="1" id="KW-0812">Transmembrane</keyword>
<comment type="caution">
    <text evidence="2">The sequence shown here is derived from an EMBL/GenBank/DDBJ whole genome shotgun (WGS) entry which is preliminary data.</text>
</comment>
<dbReference type="NCBIfam" id="TIGR04370">
    <property type="entry name" value="glyco_rpt_poly"/>
    <property type="match status" value="1"/>
</dbReference>
<gene>
    <name evidence="2" type="ORF">GKE01_24680</name>
</gene>
<evidence type="ECO:0000313" key="2">
    <source>
        <dbReference type="EMBL" id="MRY14629.1"/>
    </source>
</evidence>
<feature type="transmembrane region" description="Helical" evidence="1">
    <location>
        <begin position="202"/>
        <end position="219"/>
    </location>
</feature>
<organism evidence="2">
    <name type="scientific">Parabacteroides goldsteinii</name>
    <dbReference type="NCBI Taxonomy" id="328812"/>
    <lineage>
        <taxon>Bacteria</taxon>
        <taxon>Pseudomonadati</taxon>
        <taxon>Bacteroidota</taxon>
        <taxon>Bacteroidia</taxon>
        <taxon>Bacteroidales</taxon>
        <taxon>Tannerellaceae</taxon>
        <taxon>Parabacteroides</taxon>
    </lineage>
</organism>
<feature type="transmembrane region" description="Helical" evidence="1">
    <location>
        <begin position="45"/>
        <end position="64"/>
    </location>
</feature>
<feature type="transmembrane region" description="Helical" evidence="1">
    <location>
        <begin position="411"/>
        <end position="427"/>
    </location>
</feature>
<dbReference type="AlphaFoldDB" id="A0A6G1ZL27"/>
<reference evidence="2" key="1">
    <citation type="journal article" date="2019" name="Nat. Med.">
        <title>A library of human gut bacterial isolates paired with longitudinal multiomics data enables mechanistic microbiome research.</title>
        <authorList>
            <person name="Poyet M."/>
            <person name="Groussin M."/>
            <person name="Gibbons S.M."/>
            <person name="Avila-Pacheco J."/>
            <person name="Jiang X."/>
            <person name="Kearney S.M."/>
            <person name="Perrotta A.R."/>
            <person name="Berdy B."/>
            <person name="Zhao S."/>
            <person name="Lieberman T.D."/>
            <person name="Swanson P.K."/>
            <person name="Smith M."/>
            <person name="Roesemann S."/>
            <person name="Alexander J.E."/>
            <person name="Rich S.A."/>
            <person name="Livny J."/>
            <person name="Vlamakis H."/>
            <person name="Clish C."/>
            <person name="Bullock K."/>
            <person name="Deik A."/>
            <person name="Scott J."/>
            <person name="Pierce K.A."/>
            <person name="Xavier R.J."/>
            <person name="Alm E.J."/>
        </authorList>
    </citation>
    <scope>NUCLEOTIDE SEQUENCE</scope>
    <source>
        <strain evidence="2">BIOML-A4</strain>
    </source>
</reference>
<dbReference type="EMBL" id="WKLP01000058">
    <property type="protein sequence ID" value="MRY14629.1"/>
    <property type="molecule type" value="Genomic_DNA"/>
</dbReference>
<keyword evidence="1" id="KW-0472">Membrane</keyword>
<name>A0A6G1ZL27_9BACT</name>
<proteinExistence type="predicted"/>
<feature type="transmembrane region" description="Helical" evidence="1">
    <location>
        <begin position="225"/>
        <end position="244"/>
    </location>
</feature>
<feature type="transmembrane region" description="Helical" evidence="1">
    <location>
        <begin position="110"/>
        <end position="127"/>
    </location>
</feature>
<feature type="transmembrane region" description="Helical" evidence="1">
    <location>
        <begin position="14"/>
        <end position="33"/>
    </location>
</feature>
<keyword evidence="1" id="KW-1133">Transmembrane helix</keyword>